<gene>
    <name evidence="2" type="ORF">H9Q16_06775</name>
</gene>
<reference evidence="2" key="1">
    <citation type="submission" date="2020-08" db="EMBL/GenBank/DDBJ databases">
        <title>Sulfitobacter aestuariivivens sp. nov., isolated from a tidal flat.</title>
        <authorList>
            <person name="Park S."/>
            <person name="Yoon J.-H."/>
        </authorList>
    </citation>
    <scope>NUCLEOTIDE SEQUENCE</scope>
    <source>
        <strain evidence="2">TSTF-M16</strain>
    </source>
</reference>
<proteinExistence type="predicted"/>
<protein>
    <submittedName>
        <fullName evidence="2">Uncharacterized protein</fullName>
    </submittedName>
</protein>
<dbReference type="Proteomes" id="UP000635142">
    <property type="component" value="Unassembled WGS sequence"/>
</dbReference>
<evidence type="ECO:0000256" key="1">
    <source>
        <dbReference type="SAM" id="Phobius"/>
    </source>
</evidence>
<accession>A0A927D237</accession>
<dbReference type="EMBL" id="JACTAG010000001">
    <property type="protein sequence ID" value="MBD3663620.1"/>
    <property type="molecule type" value="Genomic_DNA"/>
</dbReference>
<name>A0A927D237_9RHOB</name>
<dbReference type="RefSeq" id="WP_191074569.1">
    <property type="nucleotide sequence ID" value="NZ_JACTAG010000001.1"/>
</dbReference>
<keyword evidence="1" id="KW-0472">Membrane</keyword>
<comment type="caution">
    <text evidence="2">The sequence shown here is derived from an EMBL/GenBank/DDBJ whole genome shotgun (WGS) entry which is preliminary data.</text>
</comment>
<feature type="transmembrane region" description="Helical" evidence="1">
    <location>
        <begin position="20"/>
        <end position="42"/>
    </location>
</feature>
<evidence type="ECO:0000313" key="3">
    <source>
        <dbReference type="Proteomes" id="UP000635142"/>
    </source>
</evidence>
<dbReference type="AlphaFoldDB" id="A0A927D237"/>
<keyword evidence="1" id="KW-0812">Transmembrane</keyword>
<keyword evidence="3" id="KW-1185">Reference proteome</keyword>
<keyword evidence="1" id="KW-1133">Transmembrane helix</keyword>
<sequence length="60" mass="6124">MSAPDTNIEKQESRHAPALWGIKGAMIFGALMLIGIVGVSMLSTADSGATAYQGGVTVSD</sequence>
<evidence type="ECO:0000313" key="2">
    <source>
        <dbReference type="EMBL" id="MBD3663620.1"/>
    </source>
</evidence>
<organism evidence="2 3">
    <name type="scientific">Sulfitobacter aestuariivivens</name>
    <dbReference type="NCBI Taxonomy" id="2766981"/>
    <lineage>
        <taxon>Bacteria</taxon>
        <taxon>Pseudomonadati</taxon>
        <taxon>Pseudomonadota</taxon>
        <taxon>Alphaproteobacteria</taxon>
        <taxon>Rhodobacterales</taxon>
        <taxon>Roseobacteraceae</taxon>
        <taxon>Sulfitobacter</taxon>
    </lineage>
</organism>